<protein>
    <recommendedName>
        <fullName evidence="1">DUF7674 domain-containing protein</fullName>
    </recommendedName>
</protein>
<dbReference type="AlphaFoldDB" id="I9NWU3"/>
<dbReference type="InterPro" id="IPR056091">
    <property type="entry name" value="DUF7674"/>
</dbReference>
<dbReference type="STRING" id="1192197.JBW_04085"/>
<evidence type="ECO:0000259" key="1">
    <source>
        <dbReference type="Pfam" id="PF24722"/>
    </source>
</evidence>
<dbReference type="EMBL" id="CP010978">
    <property type="protein sequence ID" value="AJQ29418.1"/>
    <property type="molecule type" value="Genomic_DNA"/>
</dbReference>
<dbReference type="Pfam" id="PF24722">
    <property type="entry name" value="DUF7674"/>
    <property type="match status" value="1"/>
</dbReference>
<evidence type="ECO:0000313" key="3">
    <source>
        <dbReference type="Proteomes" id="UP000005361"/>
    </source>
</evidence>
<dbReference type="KEGG" id="pft:JBW_04085"/>
<gene>
    <name evidence="2" type="ORF">JBW_04085</name>
</gene>
<evidence type="ECO:0000313" key="2">
    <source>
        <dbReference type="EMBL" id="AJQ29418.1"/>
    </source>
</evidence>
<proteinExistence type="predicted"/>
<dbReference type="HOGENOM" id="CLU_1894233_0_0_9"/>
<dbReference type="RefSeq" id="WP_007953310.1">
    <property type="nucleotide sequence ID" value="NZ_CP010978.1"/>
</dbReference>
<feature type="domain" description="DUF7674" evidence="1">
    <location>
        <begin position="19"/>
        <end position="104"/>
    </location>
</feature>
<dbReference type="Proteomes" id="UP000005361">
    <property type="component" value="Chromosome"/>
</dbReference>
<accession>I9NWU3</accession>
<reference evidence="2 3" key="1">
    <citation type="journal article" date="2015" name="Genome Announc.">
        <title>Complete Genome Sequence of Pelosinus fermentans JBW45, a Member of a Remarkably Competitive Group of Negativicutes in the Firmicutes Phylum.</title>
        <authorList>
            <person name="De Leon K.B."/>
            <person name="Utturkar S.M."/>
            <person name="Camilleri L.B."/>
            <person name="Elias D.A."/>
            <person name="Arkin A.P."/>
            <person name="Fields M.W."/>
            <person name="Brown S.D."/>
            <person name="Wall J.D."/>
        </authorList>
    </citation>
    <scope>NUCLEOTIDE SEQUENCE [LARGE SCALE GENOMIC DNA]</scope>
    <source>
        <strain evidence="2 3">JBW45</strain>
    </source>
</reference>
<reference evidence="3" key="2">
    <citation type="submission" date="2015-02" db="EMBL/GenBank/DDBJ databases">
        <title>Complete Genome Sequence of Pelosinus fermentans JBW45.</title>
        <authorList>
            <person name="De Leon K.B."/>
            <person name="Utturkar S.M."/>
            <person name="Camilleri L.B."/>
            <person name="Arkin A.P."/>
            <person name="Fields M.W."/>
            <person name="Brown S.D."/>
            <person name="Wall J.D."/>
        </authorList>
    </citation>
    <scope>NUCLEOTIDE SEQUENCE [LARGE SCALE GENOMIC DNA]</scope>
    <source>
        <strain evidence="3">JBW45</strain>
    </source>
</reference>
<organism evidence="2 3">
    <name type="scientific">Pelosinus fermentans JBW45</name>
    <dbReference type="NCBI Taxonomy" id="1192197"/>
    <lineage>
        <taxon>Bacteria</taxon>
        <taxon>Bacillati</taxon>
        <taxon>Bacillota</taxon>
        <taxon>Negativicutes</taxon>
        <taxon>Selenomonadales</taxon>
        <taxon>Sporomusaceae</taxon>
        <taxon>Pelosinus</taxon>
    </lineage>
</organism>
<sequence length="134" mass="16020">MAFEQKQFVFFVTKENIYKLLFKYFPEVYSEYEKESSFYCDENGIMGHIIFGDLVNNNVLELFRTGQITRIQDYFYFFESMAYSDSEYVQEILVTTVLWRLGSESSLREYMLRKTATYADTLNADIERSSLHYV</sequence>
<name>I9NWU3_9FIRM</name>